<evidence type="ECO:0000256" key="1">
    <source>
        <dbReference type="ARBA" id="ARBA00004442"/>
    </source>
</evidence>
<dbReference type="RefSeq" id="WP_420244460.1">
    <property type="nucleotide sequence ID" value="NZ_BOPV01000001.1"/>
</dbReference>
<dbReference type="InterPro" id="IPR006665">
    <property type="entry name" value="OmpA-like"/>
</dbReference>
<evidence type="ECO:0000313" key="9">
    <source>
        <dbReference type="Proteomes" id="UP000681075"/>
    </source>
</evidence>
<evidence type="ECO:0000256" key="4">
    <source>
        <dbReference type="PROSITE-ProRule" id="PRU00473"/>
    </source>
</evidence>
<evidence type="ECO:0000256" key="5">
    <source>
        <dbReference type="SAM" id="MobiDB-lite"/>
    </source>
</evidence>
<feature type="signal peptide" evidence="6">
    <location>
        <begin position="1"/>
        <end position="19"/>
    </location>
</feature>
<protein>
    <recommendedName>
        <fullName evidence="7">OmpA-like domain-containing protein</fullName>
    </recommendedName>
</protein>
<comment type="caution">
    <text evidence="8">The sequence shown here is derived from an EMBL/GenBank/DDBJ whole genome shotgun (WGS) entry which is preliminary data.</text>
</comment>
<dbReference type="Proteomes" id="UP000681075">
    <property type="component" value="Unassembled WGS sequence"/>
</dbReference>
<sequence>MRVVLLGLVLLLAACADRAAPRSAAGPLVPTYSVFFEPDQTTLSKEAKAVVADVAAKIKATGPSTILVEGFASKPGVTAKNQQISRQRVDAVVKALADAGVSPADMLKVAKGEKTAGLDPTGTTGDRRVEITLQSAR</sequence>
<feature type="domain" description="OmpA-like" evidence="7">
    <location>
        <begin position="23"/>
        <end position="137"/>
    </location>
</feature>
<dbReference type="GO" id="GO:0009279">
    <property type="term" value="C:cell outer membrane"/>
    <property type="evidence" value="ECO:0007669"/>
    <property type="project" value="UniProtKB-SubCell"/>
</dbReference>
<feature type="region of interest" description="Disordered" evidence="5">
    <location>
        <begin position="115"/>
        <end position="137"/>
    </location>
</feature>
<dbReference type="InterPro" id="IPR006664">
    <property type="entry name" value="OMP_bac"/>
</dbReference>
<evidence type="ECO:0000259" key="7">
    <source>
        <dbReference type="PROSITE" id="PS51123"/>
    </source>
</evidence>
<dbReference type="Gene3D" id="3.30.1330.60">
    <property type="entry name" value="OmpA-like domain"/>
    <property type="match status" value="1"/>
</dbReference>
<reference evidence="8" key="1">
    <citation type="submission" date="2021-02" db="EMBL/GenBank/DDBJ databases">
        <title>Genome sequence of Rhodospirillales sp. strain TMPK1 isolated from soil.</title>
        <authorList>
            <person name="Nakai R."/>
            <person name="Kusada H."/>
            <person name="Tamaki H."/>
        </authorList>
    </citation>
    <scope>NUCLEOTIDE SEQUENCE</scope>
    <source>
        <strain evidence="8">TMPK1</strain>
    </source>
</reference>
<dbReference type="Pfam" id="PF00691">
    <property type="entry name" value="OmpA"/>
    <property type="match status" value="1"/>
</dbReference>
<dbReference type="EMBL" id="BOPV01000001">
    <property type="protein sequence ID" value="GIL41112.1"/>
    <property type="molecule type" value="Genomic_DNA"/>
</dbReference>
<dbReference type="InterPro" id="IPR036737">
    <property type="entry name" value="OmpA-like_sf"/>
</dbReference>
<keyword evidence="3" id="KW-0998">Cell outer membrane</keyword>
<evidence type="ECO:0000256" key="3">
    <source>
        <dbReference type="ARBA" id="ARBA00023237"/>
    </source>
</evidence>
<proteinExistence type="predicted"/>
<dbReference type="PRINTS" id="PR01021">
    <property type="entry name" value="OMPADOMAIN"/>
</dbReference>
<dbReference type="InterPro" id="IPR050330">
    <property type="entry name" value="Bact_OuterMem_StrucFunc"/>
</dbReference>
<keyword evidence="6" id="KW-0732">Signal</keyword>
<name>A0A8S8XGQ3_9PROT</name>
<keyword evidence="9" id="KW-1185">Reference proteome</keyword>
<dbReference type="PROSITE" id="PS51257">
    <property type="entry name" value="PROKAR_LIPOPROTEIN"/>
    <property type="match status" value="1"/>
</dbReference>
<feature type="chain" id="PRO_5035852259" description="OmpA-like domain-containing protein" evidence="6">
    <location>
        <begin position="20"/>
        <end position="137"/>
    </location>
</feature>
<evidence type="ECO:0000256" key="6">
    <source>
        <dbReference type="SAM" id="SignalP"/>
    </source>
</evidence>
<evidence type="ECO:0000313" key="8">
    <source>
        <dbReference type="EMBL" id="GIL41112.1"/>
    </source>
</evidence>
<keyword evidence="2 4" id="KW-0472">Membrane</keyword>
<dbReference type="PROSITE" id="PS51123">
    <property type="entry name" value="OMPA_2"/>
    <property type="match status" value="1"/>
</dbReference>
<gene>
    <name evidence="8" type="ORF">TMPK1_33490</name>
</gene>
<dbReference type="PANTHER" id="PTHR30329">
    <property type="entry name" value="STATOR ELEMENT OF FLAGELLAR MOTOR COMPLEX"/>
    <property type="match status" value="1"/>
</dbReference>
<organism evidence="8 9">
    <name type="scientific">Roseiterribacter gracilis</name>
    <dbReference type="NCBI Taxonomy" id="2812848"/>
    <lineage>
        <taxon>Bacteria</taxon>
        <taxon>Pseudomonadati</taxon>
        <taxon>Pseudomonadota</taxon>
        <taxon>Alphaproteobacteria</taxon>
        <taxon>Rhodospirillales</taxon>
        <taxon>Roseiterribacteraceae</taxon>
        <taxon>Roseiterribacter</taxon>
    </lineage>
</organism>
<evidence type="ECO:0000256" key="2">
    <source>
        <dbReference type="ARBA" id="ARBA00023136"/>
    </source>
</evidence>
<dbReference type="PANTHER" id="PTHR30329:SF21">
    <property type="entry name" value="LIPOPROTEIN YIAD-RELATED"/>
    <property type="match status" value="1"/>
</dbReference>
<comment type="subcellular location">
    <subcellularLocation>
        <location evidence="1">Cell outer membrane</location>
    </subcellularLocation>
</comment>
<dbReference type="AlphaFoldDB" id="A0A8S8XGQ3"/>
<accession>A0A8S8XGQ3</accession>
<dbReference type="SUPFAM" id="SSF103088">
    <property type="entry name" value="OmpA-like"/>
    <property type="match status" value="1"/>
</dbReference>